<reference evidence="3" key="1">
    <citation type="submission" date="2022-08" db="EMBL/GenBank/DDBJ databases">
        <authorList>
            <person name="Gutierrez-Valencia J."/>
        </authorList>
    </citation>
    <scope>NUCLEOTIDE SEQUENCE</scope>
</reference>
<proteinExistence type="inferred from homology"/>
<accession>A0AAV0H0F9</accession>
<gene>
    <name evidence="3" type="ORF">LITE_LOCUS1856</name>
</gene>
<dbReference type="InterPro" id="IPR005366">
    <property type="entry name" value="EMC8/9"/>
</dbReference>
<evidence type="ECO:0000256" key="1">
    <source>
        <dbReference type="ARBA" id="ARBA00007461"/>
    </source>
</evidence>
<dbReference type="AlphaFoldDB" id="A0AAV0H0F9"/>
<feature type="domain" description="MPN" evidence="2">
    <location>
        <begin position="11"/>
        <end position="143"/>
    </location>
</feature>
<comment type="caution">
    <text evidence="3">The sequence shown here is derived from an EMBL/GenBank/DDBJ whole genome shotgun (WGS) entry which is preliminary data.</text>
</comment>
<dbReference type="EMBL" id="CAMGYJ010000002">
    <property type="protein sequence ID" value="CAI0378463.1"/>
    <property type="molecule type" value="Genomic_DNA"/>
</dbReference>
<dbReference type="PANTHER" id="PTHR12941">
    <property type="entry name" value="ER MEMBRANE PROTEIN COMPLEX"/>
    <property type="match status" value="1"/>
</dbReference>
<dbReference type="PANTHER" id="PTHR12941:SF10">
    <property type="entry name" value="ER MEMBRANE PROTEIN COMPLEX SUBUNIT 8_9 HOMOLOG"/>
    <property type="match status" value="1"/>
</dbReference>
<dbReference type="InterPro" id="IPR037518">
    <property type="entry name" value="MPN"/>
</dbReference>
<comment type="similarity">
    <text evidence="1">Belongs to the EMC8/EMC9 family.</text>
</comment>
<protein>
    <recommendedName>
        <fullName evidence="2">MPN domain-containing protein</fullName>
    </recommendedName>
</protein>
<evidence type="ECO:0000259" key="2">
    <source>
        <dbReference type="PROSITE" id="PS50249"/>
    </source>
</evidence>
<sequence length="208" mass="23411">MAGTGGGELKYEMAQNAYIKLVLHALKHKTSAVNGVLLGRTSPKNESLVQIEDSVPLFHNHLGLLPPLEISLIMIEEYYSARGLGVVGYFHANERFDDTELGNISKNIADHISRYFPQAAVLLLDNKKLEALPKGKDRSPVVQLYTKDAYKNWKLVAEDGGIRLTFKEPAANTILLDYISSEKWQEVVDFDDHLDDITKDWLNPDLFK</sequence>
<organism evidence="3 4">
    <name type="scientific">Linum tenue</name>
    <dbReference type="NCBI Taxonomy" id="586396"/>
    <lineage>
        <taxon>Eukaryota</taxon>
        <taxon>Viridiplantae</taxon>
        <taxon>Streptophyta</taxon>
        <taxon>Embryophyta</taxon>
        <taxon>Tracheophyta</taxon>
        <taxon>Spermatophyta</taxon>
        <taxon>Magnoliopsida</taxon>
        <taxon>eudicotyledons</taxon>
        <taxon>Gunneridae</taxon>
        <taxon>Pentapetalae</taxon>
        <taxon>rosids</taxon>
        <taxon>fabids</taxon>
        <taxon>Malpighiales</taxon>
        <taxon>Linaceae</taxon>
        <taxon>Linum</taxon>
    </lineage>
</organism>
<dbReference type="Pfam" id="PF03665">
    <property type="entry name" value="UPF0172"/>
    <property type="match status" value="1"/>
</dbReference>
<evidence type="ECO:0000313" key="3">
    <source>
        <dbReference type="EMBL" id="CAI0378463.1"/>
    </source>
</evidence>
<dbReference type="CDD" id="cd08060">
    <property type="entry name" value="MPN_UPF0172"/>
    <property type="match status" value="1"/>
</dbReference>
<dbReference type="GO" id="GO:0072546">
    <property type="term" value="C:EMC complex"/>
    <property type="evidence" value="ECO:0007669"/>
    <property type="project" value="InterPro"/>
</dbReference>
<evidence type="ECO:0000313" key="4">
    <source>
        <dbReference type="Proteomes" id="UP001154282"/>
    </source>
</evidence>
<dbReference type="Proteomes" id="UP001154282">
    <property type="component" value="Unassembled WGS sequence"/>
</dbReference>
<keyword evidence="4" id="KW-1185">Reference proteome</keyword>
<name>A0AAV0H0F9_9ROSI</name>
<dbReference type="PROSITE" id="PS50249">
    <property type="entry name" value="MPN"/>
    <property type="match status" value="1"/>
</dbReference>